<organism evidence="7 8">
    <name type="scientific">Alistipes communis</name>
    <dbReference type="NCBI Taxonomy" id="2585118"/>
    <lineage>
        <taxon>Bacteria</taxon>
        <taxon>Pseudomonadati</taxon>
        <taxon>Bacteroidota</taxon>
        <taxon>Bacteroidia</taxon>
        <taxon>Bacteroidales</taxon>
        <taxon>Rikenellaceae</taxon>
        <taxon>Alistipes</taxon>
    </lineage>
</organism>
<evidence type="ECO:0000256" key="5">
    <source>
        <dbReference type="ARBA" id="ARBA00022807"/>
    </source>
</evidence>
<evidence type="ECO:0000259" key="6">
    <source>
        <dbReference type="Pfam" id="PF13734"/>
    </source>
</evidence>
<evidence type="ECO:0000256" key="4">
    <source>
        <dbReference type="ARBA" id="ARBA00022801"/>
    </source>
</evidence>
<dbReference type="GO" id="GO:0008234">
    <property type="term" value="F:cysteine-type peptidase activity"/>
    <property type="evidence" value="ECO:0007669"/>
    <property type="project" value="UniProtKB-KW"/>
</dbReference>
<dbReference type="EMBL" id="AP019735">
    <property type="protein sequence ID" value="BBL04075.1"/>
    <property type="molecule type" value="Genomic_DNA"/>
</dbReference>
<reference evidence="8" key="1">
    <citation type="submission" date="2019-06" db="EMBL/GenBank/DDBJ databases">
        <title>Alistipes onderdonkii subsp. vulgaris subsp. nov., Alistipes dispar sp. nov. and Alistipes communis sp. nov., isolated from human faeces, and creation of Alistipes onderdonkii subsp. onderdonkii subsp. nov.</title>
        <authorList>
            <person name="Sakamoto M."/>
            <person name="Ikeyama N."/>
            <person name="Ogata Y."/>
            <person name="Suda W."/>
            <person name="Iino T."/>
            <person name="Hattori M."/>
            <person name="Ohkuma M."/>
        </authorList>
    </citation>
    <scope>NUCLEOTIDE SEQUENCE [LARGE SCALE GENOMIC DNA]</scope>
    <source>
        <strain evidence="8">5CBH24</strain>
    </source>
</reference>
<dbReference type="InterPro" id="IPR038765">
    <property type="entry name" value="Papain-like_cys_pep_sf"/>
</dbReference>
<keyword evidence="5" id="KW-0788">Thiol protease</keyword>
<dbReference type="AlphaFoldDB" id="A0A4Y1WTR1"/>
<evidence type="ECO:0000313" key="7">
    <source>
        <dbReference type="EMBL" id="BBL04075.1"/>
    </source>
</evidence>
<keyword evidence="2" id="KW-0645">Protease</keyword>
<dbReference type="OrthoDB" id="2235251at2"/>
<name>A0A4Y1WTR1_9BACT</name>
<dbReference type="KEGG" id="acou:A5CBH24_13880"/>
<sequence>MKPNKTLFGAFVISVTLIIGACQQTELSDSAPTPSLPAPAAEFVADDSDLSAGDAAAVARIFRNGNRPTRAGSGAVVRNVVTIRDAAGRPAIYAVNLQEGYLLISATKRCYPILAQIDRGTFTLDREPSGLDVVLQEMTETIEAARDSAAVFDCRSAWLPYEERTRPERVQTRMTDDEFYDIQNEWYGKWFAEGADTYRLAIKPDDMPEDAYQRFCETAIGDDAWVDTPYNCMESGIITVKYHESGTKKGPFLTTKWRQYAPYNSQIGGEKPLGCVTIAVGQLMRYYQHPAYFNWSDMPDETSNSTLSSFLAQLHGELRVSDSGSSNIDHAKRVLESYGYSCSKRSHNASTVYTMLNSNLPVYTDGQDRARDKGHAWVIDGSNSITAYTEYKLYALNNGLPRPWYIELDSERVYHAQNVFFHMNWGQYANQDGWFLDSSIQFPNKNNEICNYSSDRQDLLITGF</sequence>
<evidence type="ECO:0000256" key="1">
    <source>
        <dbReference type="ARBA" id="ARBA00009693"/>
    </source>
</evidence>
<dbReference type="InterPro" id="IPR044934">
    <property type="entry name" value="Streptopain_sf"/>
</dbReference>
<evidence type="ECO:0000256" key="2">
    <source>
        <dbReference type="ARBA" id="ARBA00022670"/>
    </source>
</evidence>
<dbReference type="InterPro" id="IPR000200">
    <property type="entry name" value="Peptidase_C10"/>
</dbReference>
<accession>A0A4Y1WTR1</accession>
<evidence type="ECO:0000256" key="3">
    <source>
        <dbReference type="ARBA" id="ARBA00022729"/>
    </source>
</evidence>
<dbReference type="SUPFAM" id="SSF54001">
    <property type="entry name" value="Cysteine proteinases"/>
    <property type="match status" value="1"/>
</dbReference>
<dbReference type="InterPro" id="IPR025896">
    <property type="entry name" value="Spi_Prtas-inh"/>
</dbReference>
<dbReference type="Gene3D" id="3.90.70.50">
    <property type="entry name" value="Peptidase C10, streptopain"/>
    <property type="match status" value="2"/>
</dbReference>
<dbReference type="GO" id="GO:0006508">
    <property type="term" value="P:proteolysis"/>
    <property type="evidence" value="ECO:0007669"/>
    <property type="project" value="UniProtKB-KW"/>
</dbReference>
<dbReference type="Pfam" id="PF01640">
    <property type="entry name" value="Peptidase_C10"/>
    <property type="match status" value="2"/>
</dbReference>
<dbReference type="RefSeq" id="WP_141412625.1">
    <property type="nucleotide sequence ID" value="NZ_AP019735.1"/>
</dbReference>
<keyword evidence="4" id="KW-0378">Hydrolase</keyword>
<keyword evidence="3" id="KW-0732">Signal</keyword>
<protein>
    <recommendedName>
        <fullName evidence="6">Spi protease inhibitor domain-containing protein</fullName>
    </recommendedName>
</protein>
<feature type="domain" description="Spi protease inhibitor" evidence="6">
    <location>
        <begin position="50"/>
        <end position="142"/>
    </location>
</feature>
<comment type="similarity">
    <text evidence="1">Belongs to the peptidase C10 family.</text>
</comment>
<proteinExistence type="inferred from homology"/>
<evidence type="ECO:0000313" key="8">
    <source>
        <dbReference type="Proteomes" id="UP000318946"/>
    </source>
</evidence>
<dbReference type="Pfam" id="PF13734">
    <property type="entry name" value="Inhibitor_I69"/>
    <property type="match status" value="1"/>
</dbReference>
<dbReference type="PROSITE" id="PS51257">
    <property type="entry name" value="PROKAR_LIPOPROTEIN"/>
    <property type="match status" value="1"/>
</dbReference>
<dbReference type="Proteomes" id="UP000318946">
    <property type="component" value="Chromosome"/>
</dbReference>
<keyword evidence="8" id="KW-1185">Reference proteome</keyword>
<dbReference type="GeneID" id="78342109"/>
<gene>
    <name evidence="7" type="ORF">A5CBH24_13880</name>
</gene>